<feature type="transmembrane region" description="Helical" evidence="6">
    <location>
        <begin position="366"/>
        <end position="387"/>
    </location>
</feature>
<dbReference type="GO" id="GO:0030420">
    <property type="term" value="P:establishment of competence for transformation"/>
    <property type="evidence" value="ECO:0007669"/>
    <property type="project" value="InterPro"/>
</dbReference>
<keyword evidence="2" id="KW-1003">Cell membrane</keyword>
<dbReference type="InterPro" id="IPR052159">
    <property type="entry name" value="Competence_DNA_uptake"/>
</dbReference>
<keyword evidence="4 6" id="KW-1133">Transmembrane helix</keyword>
<dbReference type="Proteomes" id="UP000510888">
    <property type="component" value="Chromosome 1"/>
</dbReference>
<sequence length="840" mass="89770">MRAVWCGFALGVVWLQQQASLPGRWSWFVLIASACGLSLVSSMGFRRGDAWPSRAGWFAVLCAAACCGFGYAAWRAQARLAYELPQAWEGRDIAVSGWVKGLPTRSADGTRFLFVVESADAPVERFPRTLQLSWIADDAPPPVLEPGSRWRLNVRLKRPHGNANWGVRDAEAVLLARDVRATGYVSASSSAVRLPGRASGVGVLIDGWRSAIRTRIADVLGDAPHMGIVVALAIGAQDLVSAADWLLMRRTGTSHLVAISGLHIGFVAGIAGWLIGTLWRHSFFIGRGLPLLVPAQKVAIAGGALFAAFHAALAGFNVPAQRALWMAGIVALAYVGGRRVAPSVVLAWALGLVLLVDPWAVVSAGFWLSFCAVGAILFAMSGAAHIARSRPSESLDDEQVERSLMKRCVDATRSQIGALIERMRSGARVQFAVTIALAPLTVCFFSQIPLIGPVANAFAIPWVSVFVTPAVIAGIALPAPLDALAFRFAHHLLDLLAAGLQLLSGPPWTVWQLPQPDAWAMACAAVGVAWCLAPAGWPLRWAAPLTWLPLLAPASTAPAEGAFRLTALDIGQGSSIVVETAHHTLLFDAGPGPESTHAGERIVVPYLQAAGIATLDTLIVSHADSDHSGGAPAVLEGIEVRQLLAGLPPDHALWREAAGKGAQTVRCAAGQRWQWDGVDFAILWPDAGPLQGKPNAHCCVLRVSTAGAAARGSRIQTHEDRRTAVVALLAADIEAPVERTLLAREPAALRAQILLVPHHGSKTSSTEPFLDSIEPSIAVFQVGYRNRFHHPYAGVYERYRARGIALSRSDDDGAARIEADGSGLSLERYRQTHRRYWMDP</sequence>
<evidence type="ECO:0000256" key="5">
    <source>
        <dbReference type="ARBA" id="ARBA00023136"/>
    </source>
</evidence>
<name>A0A7I8BHY8_9BURK</name>
<dbReference type="PANTHER" id="PTHR30619">
    <property type="entry name" value="DNA INTERNALIZATION/COMPETENCE PROTEIN COMEC/REC2"/>
    <property type="match status" value="1"/>
</dbReference>
<gene>
    <name evidence="8" type="ORF">PPGU16_11620</name>
</gene>
<proteinExistence type="predicted"/>
<dbReference type="InterPro" id="IPR004477">
    <property type="entry name" value="ComEC_N"/>
</dbReference>
<accession>A0A7I8BHY8</accession>
<dbReference type="InterPro" id="IPR004797">
    <property type="entry name" value="Competence_ComEC/Rec2"/>
</dbReference>
<feature type="transmembrane region" description="Helical" evidence="6">
    <location>
        <begin position="299"/>
        <end position="319"/>
    </location>
</feature>
<evidence type="ECO:0000256" key="6">
    <source>
        <dbReference type="SAM" id="Phobius"/>
    </source>
</evidence>
<dbReference type="NCBIfam" id="TIGR00360">
    <property type="entry name" value="ComEC_N-term"/>
    <property type="match status" value="1"/>
</dbReference>
<dbReference type="Pfam" id="PF13567">
    <property type="entry name" value="DUF4131"/>
    <property type="match status" value="1"/>
</dbReference>
<keyword evidence="3 6" id="KW-0812">Transmembrane</keyword>
<dbReference type="CDD" id="cd07731">
    <property type="entry name" value="ComA-like_MBL-fold"/>
    <property type="match status" value="1"/>
</dbReference>
<comment type="subcellular location">
    <subcellularLocation>
        <location evidence="1">Cell membrane</location>
        <topology evidence="1">Multi-pass membrane protein</topology>
    </subcellularLocation>
</comment>
<dbReference type="RefSeq" id="WP_180722101.1">
    <property type="nucleotide sequence ID" value="NZ_AP023174.1"/>
</dbReference>
<dbReference type="GO" id="GO:0005886">
    <property type="term" value="C:plasma membrane"/>
    <property type="evidence" value="ECO:0007669"/>
    <property type="project" value="UniProtKB-SubCell"/>
</dbReference>
<evidence type="ECO:0000256" key="3">
    <source>
        <dbReference type="ARBA" id="ARBA00022692"/>
    </source>
</evidence>
<feature type="transmembrane region" description="Helical" evidence="6">
    <location>
        <begin position="518"/>
        <end position="537"/>
    </location>
</feature>
<dbReference type="InterPro" id="IPR036866">
    <property type="entry name" value="RibonucZ/Hydroxyglut_hydro"/>
</dbReference>
<evidence type="ECO:0000313" key="9">
    <source>
        <dbReference type="Proteomes" id="UP000510888"/>
    </source>
</evidence>
<protein>
    <submittedName>
        <fullName evidence="8">DNA internalization-related competence protein ComEC/Rec2</fullName>
    </submittedName>
</protein>
<feature type="domain" description="Metallo-beta-lactamase" evidence="7">
    <location>
        <begin position="572"/>
        <end position="759"/>
    </location>
</feature>
<feature type="transmembrane region" description="Helical" evidence="6">
    <location>
        <begin position="25"/>
        <end position="45"/>
    </location>
</feature>
<dbReference type="Gene3D" id="3.60.15.10">
    <property type="entry name" value="Ribonuclease Z/Hydroxyacylglutathione hydrolase-like"/>
    <property type="match status" value="1"/>
</dbReference>
<feature type="transmembrane region" description="Helical" evidence="6">
    <location>
        <begin position="256"/>
        <end position="279"/>
    </location>
</feature>
<dbReference type="InterPro" id="IPR035681">
    <property type="entry name" value="ComA-like_MBL"/>
</dbReference>
<organism evidence="8 9">
    <name type="scientific">Paraburkholderia largidicola</name>
    <dbReference type="NCBI Taxonomy" id="3014751"/>
    <lineage>
        <taxon>Bacteria</taxon>
        <taxon>Pseudomonadati</taxon>
        <taxon>Pseudomonadota</taxon>
        <taxon>Betaproteobacteria</taxon>
        <taxon>Burkholderiales</taxon>
        <taxon>Burkholderiaceae</taxon>
        <taxon>Paraburkholderia</taxon>
    </lineage>
</organism>
<keyword evidence="9" id="KW-1185">Reference proteome</keyword>
<evidence type="ECO:0000256" key="2">
    <source>
        <dbReference type="ARBA" id="ARBA00022475"/>
    </source>
</evidence>
<feature type="transmembrane region" description="Helical" evidence="6">
    <location>
        <begin position="57"/>
        <end position="74"/>
    </location>
</feature>
<dbReference type="PANTHER" id="PTHR30619:SF1">
    <property type="entry name" value="RECOMBINATION PROTEIN 2"/>
    <property type="match status" value="1"/>
</dbReference>
<dbReference type="NCBIfam" id="TIGR00361">
    <property type="entry name" value="ComEC_Rec2"/>
    <property type="match status" value="1"/>
</dbReference>
<dbReference type="InterPro" id="IPR001279">
    <property type="entry name" value="Metallo-B-lactamas"/>
</dbReference>
<dbReference type="SUPFAM" id="SSF56281">
    <property type="entry name" value="Metallo-hydrolase/oxidoreductase"/>
    <property type="match status" value="1"/>
</dbReference>
<keyword evidence="5 6" id="KW-0472">Membrane</keyword>
<evidence type="ECO:0000313" key="8">
    <source>
        <dbReference type="EMBL" id="BCF88095.1"/>
    </source>
</evidence>
<dbReference type="KEGG" id="plad:PPGU16_11620"/>
<dbReference type="Pfam" id="PF00753">
    <property type="entry name" value="Lactamase_B"/>
    <property type="match status" value="1"/>
</dbReference>
<dbReference type="InterPro" id="IPR025405">
    <property type="entry name" value="DUF4131"/>
</dbReference>
<feature type="transmembrane region" description="Helical" evidence="6">
    <location>
        <begin position="458"/>
        <end position="477"/>
    </location>
</feature>
<evidence type="ECO:0000256" key="4">
    <source>
        <dbReference type="ARBA" id="ARBA00022989"/>
    </source>
</evidence>
<dbReference type="PROSITE" id="PS51257">
    <property type="entry name" value="PROKAR_LIPOPROTEIN"/>
    <property type="match status" value="1"/>
</dbReference>
<dbReference type="AlphaFoldDB" id="A0A7I8BHY8"/>
<dbReference type="Pfam" id="PF03772">
    <property type="entry name" value="Competence"/>
    <property type="match status" value="1"/>
</dbReference>
<dbReference type="EMBL" id="AP023174">
    <property type="protein sequence ID" value="BCF88095.1"/>
    <property type="molecule type" value="Genomic_DNA"/>
</dbReference>
<evidence type="ECO:0000259" key="7">
    <source>
        <dbReference type="SMART" id="SM00849"/>
    </source>
</evidence>
<dbReference type="SMART" id="SM00849">
    <property type="entry name" value="Lactamase_B"/>
    <property type="match status" value="1"/>
</dbReference>
<feature type="transmembrane region" description="Helical" evidence="6">
    <location>
        <begin position="431"/>
        <end position="452"/>
    </location>
</feature>
<reference evidence="8 9" key="1">
    <citation type="journal article" date="2020" name="Genes (Basel)">
        <title>Genomic Comparison of Insect Gut Symbionts from Divergent Burkholderia Subclades.</title>
        <authorList>
            <person name="Takeshita K."/>
            <person name="Kikuchi Y."/>
        </authorList>
    </citation>
    <scope>NUCLEOTIDE SEQUENCE [LARGE SCALE GENOMIC DNA]</scope>
    <source>
        <strain evidence="8 9">PGU16</strain>
    </source>
</reference>
<evidence type="ECO:0000256" key="1">
    <source>
        <dbReference type="ARBA" id="ARBA00004651"/>
    </source>
</evidence>